<evidence type="ECO:0000313" key="2">
    <source>
        <dbReference type="EMBL" id="QDS69399.1"/>
    </source>
</evidence>
<evidence type="ECO:0000256" key="1">
    <source>
        <dbReference type="SAM" id="MobiDB-lite"/>
    </source>
</evidence>
<proteinExistence type="predicted"/>
<sequence length="495" mass="56509">MASSEDTAWDFAKAELPTTTKHDTTCGDEHPGHIKVQHLDTGYEREDNKSSSTISGKPVLDQRLAKSLKIVNRRRDRLVEGRVKIDQQRREHEYQRKAVHASNQRILDATETFLKRFGIDASSSPEYLEIVGALKESTDRAKILGIMETQLQQSAEAMNLKEAEMFSKERKVYKRLATLTGLTNHPPSRELPRPERSTSSKSTTHTHPRARKYYDRAGDVKNLRDKIHNLHVEHQQDLILRQARRDSGHATKLPERLFHERFYTKLTSILEELESAKKDAILLKLACERQGIVLEEEAETHRGQVEHYSPMLENDHVILPKLGHQISRNSSLLLDELLSGYNDTTTRIRRWLNGIPQNTQEPDDLQLLADHHSVDPVLDINVALDSPSPGPMAMYVPAPVEKRLTASLYVQQSRRPFTIEDPDDEAIETASALSGEPSSFSGREFPQEDFIGEAPMRRYSDPNPEFTYWLRPIGAQKVLHLSQGNDSHRSRRNSH</sequence>
<evidence type="ECO:0000313" key="3">
    <source>
        <dbReference type="Proteomes" id="UP000316270"/>
    </source>
</evidence>
<reference evidence="2 3" key="1">
    <citation type="submission" date="2019-07" db="EMBL/GenBank/DDBJ databases">
        <title>Finished genome of Venturia effusa.</title>
        <authorList>
            <person name="Young C.A."/>
            <person name="Cox M.P."/>
            <person name="Ganley A.R.D."/>
            <person name="David W.J."/>
        </authorList>
    </citation>
    <scope>NUCLEOTIDE SEQUENCE [LARGE SCALE GENOMIC DNA]</scope>
    <source>
        <strain evidence="3">albino</strain>
    </source>
</reference>
<dbReference type="STRING" id="50376.A0A517L194"/>
<gene>
    <name evidence="2" type="ORF">FKW77_004771</name>
</gene>
<dbReference type="AlphaFoldDB" id="A0A517L194"/>
<organism evidence="2 3">
    <name type="scientific">Venturia effusa</name>
    <dbReference type="NCBI Taxonomy" id="50376"/>
    <lineage>
        <taxon>Eukaryota</taxon>
        <taxon>Fungi</taxon>
        <taxon>Dikarya</taxon>
        <taxon>Ascomycota</taxon>
        <taxon>Pezizomycotina</taxon>
        <taxon>Dothideomycetes</taxon>
        <taxon>Pleosporomycetidae</taxon>
        <taxon>Venturiales</taxon>
        <taxon>Venturiaceae</taxon>
        <taxon>Venturia</taxon>
    </lineage>
</organism>
<feature type="compositionally biased region" description="Basic and acidic residues" evidence="1">
    <location>
        <begin position="20"/>
        <end position="32"/>
    </location>
</feature>
<feature type="region of interest" description="Disordered" evidence="1">
    <location>
        <begin position="178"/>
        <end position="213"/>
    </location>
</feature>
<dbReference type="Proteomes" id="UP000316270">
    <property type="component" value="Chromosome 3"/>
</dbReference>
<accession>A0A517L194</accession>
<feature type="compositionally biased region" description="Basic and acidic residues" evidence="1">
    <location>
        <begin position="187"/>
        <end position="198"/>
    </location>
</feature>
<dbReference type="OrthoDB" id="3896658at2759"/>
<feature type="region of interest" description="Disordered" evidence="1">
    <location>
        <begin position="1"/>
        <end position="32"/>
    </location>
</feature>
<dbReference type="EMBL" id="CP042187">
    <property type="protein sequence ID" value="QDS69399.1"/>
    <property type="molecule type" value="Genomic_DNA"/>
</dbReference>
<keyword evidence="3" id="KW-1185">Reference proteome</keyword>
<protein>
    <submittedName>
        <fullName evidence="2">Uncharacterized protein</fullName>
    </submittedName>
</protein>
<name>A0A517L194_9PEZI</name>